<dbReference type="EMBL" id="JASCZI010214491">
    <property type="protein sequence ID" value="MED6202089.1"/>
    <property type="molecule type" value="Genomic_DNA"/>
</dbReference>
<evidence type="ECO:0000313" key="2">
    <source>
        <dbReference type="Proteomes" id="UP001341840"/>
    </source>
</evidence>
<dbReference type="Proteomes" id="UP001341840">
    <property type="component" value="Unassembled WGS sequence"/>
</dbReference>
<sequence length="152" mass="17408">MAKMVGTSTLWQTSTVGHCSGISTCMSYGYGRKVANPINSNTSIEYFKQLQNPQDLVFIVFMMCFFVWSHSRPSDVGTNKVLISFEDDIKGFQMWKGGPWNVRGYILNMHPWHRNKSALEVDHKRMELWIQIHGVPRNCMNHKNAKKLGAAL</sequence>
<comment type="caution">
    <text evidence="1">The sequence shown here is derived from an EMBL/GenBank/DDBJ whole genome shotgun (WGS) entry which is preliminary data.</text>
</comment>
<evidence type="ECO:0000313" key="1">
    <source>
        <dbReference type="EMBL" id="MED6202089.1"/>
    </source>
</evidence>
<reference evidence="1 2" key="1">
    <citation type="journal article" date="2023" name="Plants (Basel)">
        <title>Bridging the Gap: Combining Genomics and Transcriptomics Approaches to Understand Stylosanthes scabra, an Orphan Legume from the Brazilian Caatinga.</title>
        <authorList>
            <person name="Ferreira-Neto J.R.C."/>
            <person name="da Silva M.D."/>
            <person name="Binneck E."/>
            <person name="de Melo N.F."/>
            <person name="da Silva R.H."/>
            <person name="de Melo A.L.T.M."/>
            <person name="Pandolfi V."/>
            <person name="Bustamante F.O."/>
            <person name="Brasileiro-Vidal A.C."/>
            <person name="Benko-Iseppon A.M."/>
        </authorList>
    </citation>
    <scope>NUCLEOTIDE SEQUENCE [LARGE SCALE GENOMIC DNA]</scope>
    <source>
        <tissue evidence="1">Leaves</tissue>
    </source>
</reference>
<name>A0ABU6XWN6_9FABA</name>
<evidence type="ECO:0008006" key="3">
    <source>
        <dbReference type="Google" id="ProtNLM"/>
    </source>
</evidence>
<gene>
    <name evidence="1" type="ORF">PIB30_101855</name>
</gene>
<proteinExistence type="predicted"/>
<protein>
    <recommendedName>
        <fullName evidence="3">DUF4283 domain-containing protein</fullName>
    </recommendedName>
</protein>
<accession>A0ABU6XWN6</accession>
<keyword evidence="2" id="KW-1185">Reference proteome</keyword>
<organism evidence="1 2">
    <name type="scientific">Stylosanthes scabra</name>
    <dbReference type="NCBI Taxonomy" id="79078"/>
    <lineage>
        <taxon>Eukaryota</taxon>
        <taxon>Viridiplantae</taxon>
        <taxon>Streptophyta</taxon>
        <taxon>Embryophyta</taxon>
        <taxon>Tracheophyta</taxon>
        <taxon>Spermatophyta</taxon>
        <taxon>Magnoliopsida</taxon>
        <taxon>eudicotyledons</taxon>
        <taxon>Gunneridae</taxon>
        <taxon>Pentapetalae</taxon>
        <taxon>rosids</taxon>
        <taxon>fabids</taxon>
        <taxon>Fabales</taxon>
        <taxon>Fabaceae</taxon>
        <taxon>Papilionoideae</taxon>
        <taxon>50 kb inversion clade</taxon>
        <taxon>dalbergioids sensu lato</taxon>
        <taxon>Dalbergieae</taxon>
        <taxon>Pterocarpus clade</taxon>
        <taxon>Stylosanthes</taxon>
    </lineage>
</organism>